<reference evidence="2" key="1">
    <citation type="submission" date="2016-11" db="UniProtKB">
        <authorList>
            <consortium name="WormBaseParasite"/>
        </authorList>
    </citation>
    <scope>IDENTIFICATION</scope>
</reference>
<protein>
    <submittedName>
        <fullName evidence="2">RST domain-containing protein</fullName>
    </submittedName>
</protein>
<sequence length="58" mass="6728">MFLAFYAAIVNLKTKATDMLDYESLEKIAVELLRRTRRAIVRQQLIECLTAAVKEKIK</sequence>
<name>A0A1I7WU71_HETBA</name>
<evidence type="ECO:0000313" key="2">
    <source>
        <dbReference type="WBParaSite" id="Hba_08681"/>
    </source>
</evidence>
<dbReference type="AlphaFoldDB" id="A0A1I7WU71"/>
<keyword evidence="1" id="KW-1185">Reference proteome</keyword>
<proteinExistence type="predicted"/>
<organism evidence="1 2">
    <name type="scientific">Heterorhabditis bacteriophora</name>
    <name type="common">Entomopathogenic nematode worm</name>
    <dbReference type="NCBI Taxonomy" id="37862"/>
    <lineage>
        <taxon>Eukaryota</taxon>
        <taxon>Metazoa</taxon>
        <taxon>Ecdysozoa</taxon>
        <taxon>Nematoda</taxon>
        <taxon>Chromadorea</taxon>
        <taxon>Rhabditida</taxon>
        <taxon>Rhabditina</taxon>
        <taxon>Rhabditomorpha</taxon>
        <taxon>Strongyloidea</taxon>
        <taxon>Heterorhabditidae</taxon>
        <taxon>Heterorhabditis</taxon>
    </lineage>
</organism>
<dbReference type="Proteomes" id="UP000095283">
    <property type="component" value="Unplaced"/>
</dbReference>
<accession>A0A1I7WU71</accession>
<evidence type="ECO:0000313" key="1">
    <source>
        <dbReference type="Proteomes" id="UP000095283"/>
    </source>
</evidence>
<dbReference type="WBParaSite" id="Hba_08681">
    <property type="protein sequence ID" value="Hba_08681"/>
    <property type="gene ID" value="Hba_08681"/>
</dbReference>